<evidence type="ECO:0008006" key="5">
    <source>
        <dbReference type="Google" id="ProtNLM"/>
    </source>
</evidence>
<evidence type="ECO:0000313" key="3">
    <source>
        <dbReference type="EMBL" id="PZR15001.1"/>
    </source>
</evidence>
<protein>
    <recommendedName>
        <fullName evidence="5">Lipoprotein</fullName>
    </recommendedName>
</protein>
<sequence>MLRMRVALLACVLLCAALTGCKKKTATEFYRLEGEHSVLVTREGDAAYETTEMENIITGLRAIPADTVEKPRAEQLLGAIAAEQARVQREKAAVVVAPPPSGTDDVNARFAAIKAQRDAQQAAPEPVAAVDAGPQVPTEPYKGMTEADFIKAFGACYERGAPVTIADGGLSTSMKLRADKKCQGQYGTPGATTRWLFGHEGLYARLVETQSSQTTTIDAGAGEQTTKPTPPPDPRPSLVIPGAPAPGSEAPTMIP</sequence>
<evidence type="ECO:0000256" key="1">
    <source>
        <dbReference type="SAM" id="MobiDB-lite"/>
    </source>
</evidence>
<reference evidence="3 4" key="1">
    <citation type="submission" date="2017-08" db="EMBL/GenBank/DDBJ databases">
        <title>Infants hospitalized years apart are colonized by the same room-sourced microbial strains.</title>
        <authorList>
            <person name="Brooks B."/>
            <person name="Olm M.R."/>
            <person name="Firek B.A."/>
            <person name="Baker R."/>
            <person name="Thomas B.C."/>
            <person name="Morowitz M.J."/>
            <person name="Banfield J.F."/>
        </authorList>
    </citation>
    <scope>NUCLEOTIDE SEQUENCE [LARGE SCALE GENOMIC DNA]</scope>
    <source>
        <strain evidence="3">S2_003_000_R2_14</strain>
    </source>
</reference>
<keyword evidence="2" id="KW-0732">Signal</keyword>
<evidence type="ECO:0000313" key="4">
    <source>
        <dbReference type="Proteomes" id="UP000249061"/>
    </source>
</evidence>
<evidence type="ECO:0000256" key="2">
    <source>
        <dbReference type="SAM" id="SignalP"/>
    </source>
</evidence>
<comment type="caution">
    <text evidence="3">The sequence shown here is derived from an EMBL/GenBank/DDBJ whole genome shotgun (WGS) entry which is preliminary data.</text>
</comment>
<feature type="signal peptide" evidence="2">
    <location>
        <begin position="1"/>
        <end position="19"/>
    </location>
</feature>
<organism evidence="3 4">
    <name type="scientific">Archangium gephyra</name>
    <dbReference type="NCBI Taxonomy" id="48"/>
    <lineage>
        <taxon>Bacteria</taxon>
        <taxon>Pseudomonadati</taxon>
        <taxon>Myxococcota</taxon>
        <taxon>Myxococcia</taxon>
        <taxon>Myxococcales</taxon>
        <taxon>Cystobacterineae</taxon>
        <taxon>Archangiaceae</taxon>
        <taxon>Archangium</taxon>
    </lineage>
</organism>
<dbReference type="EMBL" id="QFQP01000006">
    <property type="protein sequence ID" value="PZR15001.1"/>
    <property type="molecule type" value="Genomic_DNA"/>
</dbReference>
<dbReference type="PROSITE" id="PS51257">
    <property type="entry name" value="PROKAR_LIPOPROTEIN"/>
    <property type="match status" value="1"/>
</dbReference>
<accession>A0A2W5VWI3</accession>
<feature type="chain" id="PRO_5015878177" description="Lipoprotein" evidence="2">
    <location>
        <begin position="20"/>
        <end position="255"/>
    </location>
</feature>
<feature type="region of interest" description="Disordered" evidence="1">
    <location>
        <begin position="216"/>
        <end position="255"/>
    </location>
</feature>
<dbReference type="Proteomes" id="UP000249061">
    <property type="component" value="Unassembled WGS sequence"/>
</dbReference>
<dbReference type="AlphaFoldDB" id="A0A2W5VWI3"/>
<gene>
    <name evidence="3" type="ORF">DI536_09495</name>
</gene>
<proteinExistence type="predicted"/>
<name>A0A2W5VWI3_9BACT</name>